<dbReference type="Pfam" id="PF13567">
    <property type="entry name" value="DUF4131"/>
    <property type="match status" value="1"/>
</dbReference>
<evidence type="ECO:0000313" key="10">
    <source>
        <dbReference type="Proteomes" id="UP000228809"/>
    </source>
</evidence>
<dbReference type="NCBIfam" id="TIGR00360">
    <property type="entry name" value="ComEC_N-term"/>
    <property type="match status" value="1"/>
</dbReference>
<dbReference type="AlphaFoldDB" id="A0A2M6WEK2"/>
<proteinExistence type="predicted"/>
<feature type="transmembrane region" description="Helical" evidence="6">
    <location>
        <begin position="52"/>
        <end position="69"/>
    </location>
</feature>
<feature type="transmembrane region" description="Helical" evidence="6">
    <location>
        <begin position="29"/>
        <end position="47"/>
    </location>
</feature>
<keyword evidence="4 6" id="KW-1133">Transmembrane helix</keyword>
<evidence type="ECO:0000259" key="8">
    <source>
        <dbReference type="Pfam" id="PF13567"/>
    </source>
</evidence>
<name>A0A2M6WEK2_9BACT</name>
<comment type="subcellular location">
    <subcellularLocation>
        <location evidence="1">Cell membrane</location>
        <topology evidence="1">Multi-pass membrane protein</topology>
    </subcellularLocation>
</comment>
<protein>
    <recommendedName>
        <fullName evidence="11">ComEC/Rec2-related protein domain-containing protein</fullName>
    </recommendedName>
</protein>
<accession>A0A2M6WEK2</accession>
<evidence type="ECO:0000256" key="1">
    <source>
        <dbReference type="ARBA" id="ARBA00004651"/>
    </source>
</evidence>
<gene>
    <name evidence="9" type="ORF">COU17_01885</name>
</gene>
<evidence type="ECO:0000313" key="9">
    <source>
        <dbReference type="EMBL" id="PIT91174.1"/>
    </source>
</evidence>
<keyword evidence="2" id="KW-1003">Cell membrane</keyword>
<feature type="domain" description="ComEC/Rec2-related protein" evidence="7">
    <location>
        <begin position="221"/>
        <end position="484"/>
    </location>
</feature>
<dbReference type="InterPro" id="IPR025405">
    <property type="entry name" value="DUF4131"/>
</dbReference>
<feature type="transmembrane region" description="Helical" evidence="6">
    <location>
        <begin position="465"/>
        <end position="484"/>
    </location>
</feature>
<dbReference type="Proteomes" id="UP000228809">
    <property type="component" value="Unassembled WGS sequence"/>
</dbReference>
<feature type="transmembrane region" description="Helical" evidence="6">
    <location>
        <begin position="241"/>
        <end position="261"/>
    </location>
</feature>
<sequence length="493" mass="54271">MKSNFLYVLVFGFGAGVCARSVFDFGFSFSVFLALLGAVVLLLSVIYKERRVILIGLVLITAGLGVLRMDAAERYRLPAVLQERVGESVTVSGVIIDEPDERESNTKLLIRVSEYEGEELREKVLVVAPVYPRFSYGDVISVTGELSNPAGFLGDDGDYFDYARYLAKDDIYYQILFPTITLLERGNGNPIKRILFAVKRSLLESISKMIPEPHSSLLGGLVVGAKRSLGEQLLEDFRATGIIHIVVLSGYNVTIVAEFIMRVLAFLPTLISLSVGAVSIVLFAILTGASATIVRASIMAILVLLARATGRTYAITRALFLAGFLMVLENPKILLSDASFQLSFLATLGLIHLAPQLEKYFGWVPSTFQLREFATATVSTQIFVLPLLLYLVGEFSIVALPVNLLILVFIPLTMLLGFITGVIGLVIPLLAIPFAYATYGLLSYQLLVVELFAKLPFASVEIHSFPLWAMLLTYVLYGLLFWRVRQKATHSSE</sequence>
<dbReference type="PANTHER" id="PTHR30619:SF7">
    <property type="entry name" value="BETA-LACTAMASE DOMAIN PROTEIN"/>
    <property type="match status" value="1"/>
</dbReference>
<feature type="domain" description="DUF4131" evidence="8">
    <location>
        <begin position="27"/>
        <end position="176"/>
    </location>
</feature>
<evidence type="ECO:0008006" key="11">
    <source>
        <dbReference type="Google" id="ProtNLM"/>
    </source>
</evidence>
<feature type="transmembrane region" description="Helical" evidence="6">
    <location>
        <begin position="273"/>
        <end position="306"/>
    </location>
</feature>
<organism evidence="9 10">
    <name type="scientific">Candidatus Kaiserbacteria bacterium CG10_big_fil_rev_8_21_14_0_10_49_17</name>
    <dbReference type="NCBI Taxonomy" id="1974609"/>
    <lineage>
        <taxon>Bacteria</taxon>
        <taxon>Candidatus Kaiseribacteriota</taxon>
    </lineage>
</organism>
<dbReference type="EMBL" id="PFBJ01000008">
    <property type="protein sequence ID" value="PIT91174.1"/>
    <property type="molecule type" value="Genomic_DNA"/>
</dbReference>
<feature type="transmembrane region" description="Helical" evidence="6">
    <location>
        <begin position="404"/>
        <end position="427"/>
    </location>
</feature>
<evidence type="ECO:0000256" key="4">
    <source>
        <dbReference type="ARBA" id="ARBA00022989"/>
    </source>
</evidence>
<comment type="caution">
    <text evidence="9">The sequence shown here is derived from an EMBL/GenBank/DDBJ whole genome shotgun (WGS) entry which is preliminary data.</text>
</comment>
<evidence type="ECO:0000256" key="3">
    <source>
        <dbReference type="ARBA" id="ARBA00022692"/>
    </source>
</evidence>
<dbReference type="InterPro" id="IPR004477">
    <property type="entry name" value="ComEC_N"/>
</dbReference>
<evidence type="ECO:0000256" key="6">
    <source>
        <dbReference type="SAM" id="Phobius"/>
    </source>
</evidence>
<keyword evidence="3 6" id="KW-0812">Transmembrane</keyword>
<dbReference type="InterPro" id="IPR052159">
    <property type="entry name" value="Competence_DNA_uptake"/>
</dbReference>
<feature type="transmembrane region" description="Helical" evidence="6">
    <location>
        <begin position="312"/>
        <end position="328"/>
    </location>
</feature>
<dbReference type="PANTHER" id="PTHR30619">
    <property type="entry name" value="DNA INTERNALIZATION/COMPETENCE PROTEIN COMEC/REC2"/>
    <property type="match status" value="1"/>
</dbReference>
<dbReference type="GO" id="GO:0005886">
    <property type="term" value="C:plasma membrane"/>
    <property type="evidence" value="ECO:0007669"/>
    <property type="project" value="UniProtKB-SubCell"/>
</dbReference>
<dbReference type="Pfam" id="PF03772">
    <property type="entry name" value="Competence"/>
    <property type="match status" value="1"/>
</dbReference>
<evidence type="ECO:0000256" key="5">
    <source>
        <dbReference type="ARBA" id="ARBA00023136"/>
    </source>
</evidence>
<evidence type="ECO:0000259" key="7">
    <source>
        <dbReference type="Pfam" id="PF03772"/>
    </source>
</evidence>
<keyword evidence="5 6" id="KW-0472">Membrane</keyword>
<reference evidence="10" key="1">
    <citation type="submission" date="2017-09" db="EMBL/GenBank/DDBJ databases">
        <title>Depth-based differentiation of microbial function through sediment-hosted aquifers and enrichment of novel symbionts in the deep terrestrial subsurface.</title>
        <authorList>
            <person name="Probst A.J."/>
            <person name="Ladd B."/>
            <person name="Jarett J.K."/>
            <person name="Geller-Mcgrath D.E."/>
            <person name="Sieber C.M.K."/>
            <person name="Emerson J.B."/>
            <person name="Anantharaman K."/>
            <person name="Thomas B.C."/>
            <person name="Malmstrom R."/>
            <person name="Stieglmeier M."/>
            <person name="Klingl A."/>
            <person name="Woyke T."/>
            <person name="Ryan C.M."/>
            <person name="Banfield J.F."/>
        </authorList>
    </citation>
    <scope>NUCLEOTIDE SEQUENCE [LARGE SCALE GENOMIC DNA]</scope>
</reference>
<evidence type="ECO:0000256" key="2">
    <source>
        <dbReference type="ARBA" id="ARBA00022475"/>
    </source>
</evidence>